<sequence>MYPIHSIDDEIKNMIPSTLHQFYRIVDLQTHDVYDYHNHELIPLDKKCFSIWEQEDPCTNCTSCRALLNGKRIVKLGYQENIIYLIDSLPINIKGKPYALELIQDVSDSFMLNTDITSDTNDICSVVSAFNDLVMKDTFTLLYNKQYLNERLPVFIQKAQESHYPLSLALMDIDLFKNVNDTFGHLFGDKVILAFAQQLKQLMNHDTFCARIGGDEFMIIFENRSEQESEQICEQLMCSLSDIRFEEHPDYHLAISYGISTLQENDSIDNFINRADECMYEMKKNHHILSR</sequence>
<feature type="domain" description="GGDEF" evidence="1">
    <location>
        <begin position="164"/>
        <end position="291"/>
    </location>
</feature>
<dbReference type="SMART" id="SM00267">
    <property type="entry name" value="GGDEF"/>
    <property type="match status" value="1"/>
</dbReference>
<dbReference type="Pfam" id="PF00990">
    <property type="entry name" value="GGDEF"/>
    <property type="match status" value="1"/>
</dbReference>
<evidence type="ECO:0000313" key="3">
    <source>
        <dbReference type="Proteomes" id="UP000515856"/>
    </source>
</evidence>
<dbReference type="PANTHER" id="PTHR45138">
    <property type="entry name" value="REGULATORY COMPONENTS OF SENSORY TRANSDUCTION SYSTEM"/>
    <property type="match status" value="1"/>
</dbReference>
<dbReference type="AlphaFoldDB" id="A0A7G9GIT5"/>
<dbReference type="GO" id="GO:1902201">
    <property type="term" value="P:negative regulation of bacterial-type flagellum-dependent cell motility"/>
    <property type="evidence" value="ECO:0007669"/>
    <property type="project" value="TreeGrafter"/>
</dbReference>
<dbReference type="InterPro" id="IPR043128">
    <property type="entry name" value="Rev_trsase/Diguanyl_cyclase"/>
</dbReference>
<evidence type="ECO:0000259" key="1">
    <source>
        <dbReference type="PROSITE" id="PS50887"/>
    </source>
</evidence>
<dbReference type="EMBL" id="CP060636">
    <property type="protein sequence ID" value="QNM10717.1"/>
    <property type="molecule type" value="Genomic_DNA"/>
</dbReference>
<name>A0A7G9GIT5_9FIRM</name>
<evidence type="ECO:0000313" key="2">
    <source>
        <dbReference type="EMBL" id="QNM10717.1"/>
    </source>
</evidence>
<protein>
    <submittedName>
        <fullName evidence="2">GGDEF domain-containing protein</fullName>
    </submittedName>
</protein>
<dbReference type="SUPFAM" id="SSF55073">
    <property type="entry name" value="Nucleotide cyclase"/>
    <property type="match status" value="1"/>
</dbReference>
<dbReference type="KEGG" id="ehn:H9Q80_10470"/>
<dbReference type="InterPro" id="IPR000160">
    <property type="entry name" value="GGDEF_dom"/>
</dbReference>
<dbReference type="FunFam" id="3.30.70.270:FF:000001">
    <property type="entry name" value="Diguanylate cyclase domain protein"/>
    <property type="match status" value="1"/>
</dbReference>
<dbReference type="RefSeq" id="WP_158552322.1">
    <property type="nucleotide sequence ID" value="NZ_CP060636.1"/>
</dbReference>
<accession>A0A7G9GIT5</accession>
<dbReference type="GO" id="GO:0005886">
    <property type="term" value="C:plasma membrane"/>
    <property type="evidence" value="ECO:0007669"/>
    <property type="project" value="TreeGrafter"/>
</dbReference>
<dbReference type="PROSITE" id="PS50887">
    <property type="entry name" value="GGDEF"/>
    <property type="match status" value="1"/>
</dbReference>
<dbReference type="NCBIfam" id="TIGR00254">
    <property type="entry name" value="GGDEF"/>
    <property type="match status" value="1"/>
</dbReference>
<reference evidence="2 3" key="1">
    <citation type="submission" date="2020-08" db="EMBL/GenBank/DDBJ databases">
        <authorList>
            <person name="Liu C."/>
            <person name="Sun Q."/>
        </authorList>
    </citation>
    <scope>NUCLEOTIDE SEQUENCE [LARGE SCALE GENOMIC DNA]</scope>
    <source>
        <strain evidence="2 3">NSJ-61</strain>
    </source>
</reference>
<dbReference type="InterPro" id="IPR029787">
    <property type="entry name" value="Nucleotide_cyclase"/>
</dbReference>
<dbReference type="InterPro" id="IPR050469">
    <property type="entry name" value="Diguanylate_Cyclase"/>
</dbReference>
<dbReference type="Gene3D" id="3.30.70.270">
    <property type="match status" value="1"/>
</dbReference>
<organism evidence="2 3">
    <name type="scientific">[Eubacterium] hominis</name>
    <dbReference type="NCBI Taxonomy" id="2764325"/>
    <lineage>
        <taxon>Bacteria</taxon>
        <taxon>Bacillati</taxon>
        <taxon>Bacillota</taxon>
        <taxon>Erysipelotrichia</taxon>
        <taxon>Erysipelotrichales</taxon>
        <taxon>Erysipelotrichaceae</taxon>
        <taxon>Amedibacillus</taxon>
    </lineage>
</organism>
<dbReference type="CDD" id="cd01949">
    <property type="entry name" value="GGDEF"/>
    <property type="match status" value="1"/>
</dbReference>
<dbReference type="GO" id="GO:0043709">
    <property type="term" value="P:cell adhesion involved in single-species biofilm formation"/>
    <property type="evidence" value="ECO:0007669"/>
    <property type="project" value="TreeGrafter"/>
</dbReference>
<dbReference type="Proteomes" id="UP000515856">
    <property type="component" value="Chromosome"/>
</dbReference>
<proteinExistence type="predicted"/>
<dbReference type="GO" id="GO:0052621">
    <property type="term" value="F:diguanylate cyclase activity"/>
    <property type="evidence" value="ECO:0007669"/>
    <property type="project" value="TreeGrafter"/>
</dbReference>
<keyword evidence="3" id="KW-1185">Reference proteome</keyword>
<gene>
    <name evidence="2" type="ORF">H9Q80_10470</name>
</gene>
<dbReference type="PANTHER" id="PTHR45138:SF9">
    <property type="entry name" value="DIGUANYLATE CYCLASE DGCM-RELATED"/>
    <property type="match status" value="1"/>
</dbReference>